<dbReference type="AlphaFoldDB" id="A0A2A5CEW1"/>
<dbReference type="Pfam" id="PF05016">
    <property type="entry name" value="ParE_toxin"/>
    <property type="match status" value="1"/>
</dbReference>
<protein>
    <recommendedName>
        <fullName evidence="3">Toxin</fullName>
    </recommendedName>
</protein>
<reference evidence="5" key="1">
    <citation type="submission" date="2017-08" db="EMBL/GenBank/DDBJ databases">
        <title>A dynamic microbial community with high functional redundancy inhabits the cold, oxic subseafloor aquifer.</title>
        <authorList>
            <person name="Tully B.J."/>
            <person name="Wheat C.G."/>
            <person name="Glazer B.T."/>
            <person name="Huber J.A."/>
        </authorList>
    </citation>
    <scope>NUCLEOTIDE SEQUENCE [LARGE SCALE GENOMIC DNA]</scope>
</reference>
<comment type="caution">
    <text evidence="4">The sequence shown here is derived from an EMBL/GenBank/DDBJ whole genome shotgun (WGS) entry which is preliminary data.</text>
</comment>
<dbReference type="Proteomes" id="UP000228987">
    <property type="component" value="Unassembled WGS sequence"/>
</dbReference>
<dbReference type="InterPro" id="IPR035093">
    <property type="entry name" value="RelE/ParE_toxin_dom_sf"/>
</dbReference>
<organism evidence="4 5">
    <name type="scientific">SAR86 cluster bacterium</name>
    <dbReference type="NCBI Taxonomy" id="2030880"/>
    <lineage>
        <taxon>Bacteria</taxon>
        <taxon>Pseudomonadati</taxon>
        <taxon>Pseudomonadota</taxon>
        <taxon>Gammaproteobacteria</taxon>
        <taxon>SAR86 cluster</taxon>
    </lineage>
</organism>
<evidence type="ECO:0000256" key="1">
    <source>
        <dbReference type="ARBA" id="ARBA00006226"/>
    </source>
</evidence>
<evidence type="ECO:0000313" key="5">
    <source>
        <dbReference type="Proteomes" id="UP000228987"/>
    </source>
</evidence>
<dbReference type="PANTHER" id="PTHR33755">
    <property type="entry name" value="TOXIN PARE1-RELATED"/>
    <property type="match status" value="1"/>
</dbReference>
<dbReference type="InterPro" id="IPR028344">
    <property type="entry name" value="ParE1/4"/>
</dbReference>
<gene>
    <name evidence="4" type="ORF">COA71_05465</name>
</gene>
<evidence type="ECO:0000313" key="4">
    <source>
        <dbReference type="EMBL" id="PCJ42041.1"/>
    </source>
</evidence>
<evidence type="ECO:0000256" key="2">
    <source>
        <dbReference type="ARBA" id="ARBA00022649"/>
    </source>
</evidence>
<keyword evidence="2" id="KW-1277">Toxin-antitoxin system</keyword>
<sequence>MQAFKLTVKAKSDLKQIARYTEKRWGKEQRKLYLKEFDDTFHLIAEIPSMGVDCDFIKEDYKKFPQGSHILYYKPGVKAKIEIVRILHKRVDVLAKFTDS</sequence>
<name>A0A2A5CEW1_9GAMM</name>
<accession>A0A2A5CEW1</accession>
<dbReference type="InterPro" id="IPR051803">
    <property type="entry name" value="TA_system_RelE-like_toxin"/>
</dbReference>
<proteinExistence type="inferred from homology"/>
<dbReference type="PANTHER" id="PTHR33755:SF9">
    <property type="entry name" value="TOXIN PARE1"/>
    <property type="match status" value="1"/>
</dbReference>
<dbReference type="Gene3D" id="3.30.2310.20">
    <property type="entry name" value="RelE-like"/>
    <property type="match status" value="1"/>
</dbReference>
<dbReference type="InterPro" id="IPR007712">
    <property type="entry name" value="RelE/ParE_toxin"/>
</dbReference>
<evidence type="ECO:0000256" key="3">
    <source>
        <dbReference type="PIRNR" id="PIRNR029218"/>
    </source>
</evidence>
<comment type="similarity">
    <text evidence="1 3">Belongs to the RelE toxin family.</text>
</comment>
<dbReference type="EMBL" id="NVWI01000003">
    <property type="protein sequence ID" value="PCJ42041.1"/>
    <property type="molecule type" value="Genomic_DNA"/>
</dbReference>
<dbReference type="PIRSF" id="PIRSF029218">
    <property type="entry name" value="ParE"/>
    <property type="match status" value="1"/>
</dbReference>